<protein>
    <submittedName>
        <fullName evidence="1">Uncharacterized protein</fullName>
    </submittedName>
</protein>
<dbReference type="STRING" id="1392877.SAMN05216221_1385"/>
<reference evidence="2" key="1">
    <citation type="submission" date="2016-10" db="EMBL/GenBank/DDBJ databases">
        <authorList>
            <person name="Varghese N."/>
            <person name="Submissions S."/>
        </authorList>
    </citation>
    <scope>NUCLEOTIDE SEQUENCE [LARGE SCALE GENOMIC DNA]</scope>
    <source>
        <strain evidence="2">KCTC 32247</strain>
    </source>
</reference>
<proteinExistence type="predicted"/>
<keyword evidence="2" id="KW-1185">Reference proteome</keyword>
<name>A0A1H1QM49_9PSED</name>
<accession>A0A1H1QM49</accession>
<dbReference type="Proteomes" id="UP000243359">
    <property type="component" value="Chromosome I"/>
</dbReference>
<evidence type="ECO:0000313" key="1">
    <source>
        <dbReference type="EMBL" id="SDS24528.1"/>
    </source>
</evidence>
<dbReference type="EMBL" id="LT629751">
    <property type="protein sequence ID" value="SDS24528.1"/>
    <property type="molecule type" value="Genomic_DNA"/>
</dbReference>
<organism evidence="1 2">
    <name type="scientific">Pseudomonas oryzae</name>
    <dbReference type="NCBI Taxonomy" id="1392877"/>
    <lineage>
        <taxon>Bacteria</taxon>
        <taxon>Pseudomonadati</taxon>
        <taxon>Pseudomonadota</taxon>
        <taxon>Gammaproteobacteria</taxon>
        <taxon>Pseudomonadales</taxon>
        <taxon>Pseudomonadaceae</taxon>
        <taxon>Pseudomonas</taxon>
    </lineage>
</organism>
<gene>
    <name evidence="1" type="ORF">SAMN05216221_1385</name>
</gene>
<sequence>MVSLIVISRRWNNISVRVQRYMALSGRINAANKTHPMRA</sequence>
<evidence type="ECO:0000313" key="2">
    <source>
        <dbReference type="Proteomes" id="UP000243359"/>
    </source>
</evidence>
<dbReference type="AlphaFoldDB" id="A0A1H1QM49"/>